<proteinExistence type="predicted"/>
<sequence>MTVKIDIPPGSNTEKESGRLNNLGQQFENVVSRHRKFTVEFEGTLAVCVDQYKNIVSKTNRREPIVRHLNSVYNNVTTVNRLEELKEQYSSCPYCSEVSHCPVFSTFSSHRAAPPPRDEASNAKDEDETNIRRKELTNLVSPRNRINSSLPNIFLYSTKNMIQRFKNKLDPELIHENYYEVGEESSASNYIICMVKGGQEELSMRNAIMDIWKDATTYFNNNVLPFLRILSVSILITLAQWVVFIVRFIYWYKYGFEDAAEEGRLFGAFSGNLLKDRVTIYRIFTSTFFHNSEAHLIVGTIMHIRFSSVLERIHGAKVTLVIYFLTSAYGMVGMSWYFPEEMQANGVAGDWGVAGALLSRYFIFPYLIDREHQHVTNTFVSMICLLFAKTIKAGSTILVSTHVLSAVAGFCLGIMINNRLRKRTWRRITNLFVDLLCCLTLICVPVGALCALFLINPTKGG</sequence>
<evidence type="ECO:0000259" key="7">
    <source>
        <dbReference type="Pfam" id="PF01694"/>
    </source>
</evidence>
<feature type="domain" description="Peptidase S54 rhomboid" evidence="7">
    <location>
        <begin position="280"/>
        <end position="416"/>
    </location>
</feature>
<dbReference type="Proteomes" id="UP001230268">
    <property type="component" value="Unassembled WGS sequence"/>
</dbReference>
<feature type="transmembrane region" description="Helical" evidence="6">
    <location>
        <begin position="226"/>
        <end position="250"/>
    </location>
</feature>
<dbReference type="InterPro" id="IPR022764">
    <property type="entry name" value="Peptidase_S54_rhomboid_dom"/>
</dbReference>
<comment type="subcellular location">
    <subcellularLocation>
        <location evidence="1">Membrane</location>
        <topology evidence="1">Multi-pass membrane protein</topology>
    </subcellularLocation>
</comment>
<dbReference type="EMBL" id="JAVEPI010000004">
    <property type="protein sequence ID" value="KAK1442023.1"/>
    <property type="molecule type" value="Genomic_DNA"/>
</dbReference>
<keyword evidence="3 6" id="KW-1133">Transmembrane helix</keyword>
<feature type="transmembrane region" description="Helical" evidence="6">
    <location>
        <begin position="397"/>
        <end position="416"/>
    </location>
</feature>
<dbReference type="GO" id="GO:0016020">
    <property type="term" value="C:membrane"/>
    <property type="evidence" value="ECO:0007669"/>
    <property type="project" value="UniProtKB-SubCell"/>
</dbReference>
<dbReference type="AlphaFoldDB" id="A0AAD8PCG3"/>
<evidence type="ECO:0000256" key="4">
    <source>
        <dbReference type="ARBA" id="ARBA00023136"/>
    </source>
</evidence>
<organism evidence="8 9">
    <name type="scientific">Babesia gibsoni</name>
    <dbReference type="NCBI Taxonomy" id="33632"/>
    <lineage>
        <taxon>Eukaryota</taxon>
        <taxon>Sar</taxon>
        <taxon>Alveolata</taxon>
        <taxon>Apicomplexa</taxon>
        <taxon>Aconoidasida</taxon>
        <taxon>Piroplasmida</taxon>
        <taxon>Babesiidae</taxon>
        <taxon>Babesia</taxon>
    </lineage>
</organism>
<gene>
    <name evidence="8" type="ORF">BgAZ_400530</name>
</gene>
<evidence type="ECO:0000313" key="9">
    <source>
        <dbReference type="Proteomes" id="UP001230268"/>
    </source>
</evidence>
<dbReference type="InterPro" id="IPR035952">
    <property type="entry name" value="Rhomboid-like_sf"/>
</dbReference>
<dbReference type="GO" id="GO:0004252">
    <property type="term" value="F:serine-type endopeptidase activity"/>
    <property type="evidence" value="ECO:0007669"/>
    <property type="project" value="InterPro"/>
</dbReference>
<evidence type="ECO:0000256" key="3">
    <source>
        <dbReference type="ARBA" id="ARBA00022989"/>
    </source>
</evidence>
<accession>A0AAD8PCG3</accession>
<name>A0AAD8PCG3_BABGI</name>
<feature type="transmembrane region" description="Helical" evidence="6">
    <location>
        <begin position="428"/>
        <end position="455"/>
    </location>
</feature>
<keyword evidence="9" id="KW-1185">Reference proteome</keyword>
<dbReference type="Gene3D" id="1.20.1540.10">
    <property type="entry name" value="Rhomboid-like"/>
    <property type="match status" value="1"/>
</dbReference>
<feature type="region of interest" description="Disordered" evidence="5">
    <location>
        <begin position="108"/>
        <end position="130"/>
    </location>
</feature>
<keyword evidence="4 6" id="KW-0472">Membrane</keyword>
<protein>
    <recommendedName>
        <fullName evidence="7">Peptidase S54 rhomboid domain-containing protein</fullName>
    </recommendedName>
</protein>
<evidence type="ECO:0000256" key="2">
    <source>
        <dbReference type="ARBA" id="ARBA00022692"/>
    </source>
</evidence>
<evidence type="ECO:0000256" key="6">
    <source>
        <dbReference type="SAM" id="Phobius"/>
    </source>
</evidence>
<evidence type="ECO:0000313" key="8">
    <source>
        <dbReference type="EMBL" id="KAK1442023.1"/>
    </source>
</evidence>
<keyword evidence="2 6" id="KW-0812">Transmembrane</keyword>
<dbReference type="SUPFAM" id="SSF144091">
    <property type="entry name" value="Rhomboid-like"/>
    <property type="match status" value="1"/>
</dbReference>
<comment type="caution">
    <text evidence="8">The sequence shown here is derived from an EMBL/GenBank/DDBJ whole genome shotgun (WGS) entry which is preliminary data.</text>
</comment>
<feature type="transmembrane region" description="Helical" evidence="6">
    <location>
        <begin position="320"/>
        <end position="339"/>
    </location>
</feature>
<dbReference type="Pfam" id="PF01694">
    <property type="entry name" value="Rhomboid"/>
    <property type="match status" value="1"/>
</dbReference>
<evidence type="ECO:0000256" key="1">
    <source>
        <dbReference type="ARBA" id="ARBA00004141"/>
    </source>
</evidence>
<feature type="compositionally biased region" description="Basic and acidic residues" evidence="5">
    <location>
        <begin position="116"/>
        <end position="130"/>
    </location>
</feature>
<evidence type="ECO:0000256" key="5">
    <source>
        <dbReference type="SAM" id="MobiDB-lite"/>
    </source>
</evidence>
<reference evidence="8" key="1">
    <citation type="submission" date="2023-08" db="EMBL/GenBank/DDBJ databases">
        <title>Draft sequence of the Babesia gibsoni genome.</title>
        <authorList>
            <person name="Yamagishi J.Y."/>
            <person name="Xuan X.X."/>
        </authorList>
    </citation>
    <scope>NUCLEOTIDE SEQUENCE</scope>
    <source>
        <strain evidence="8">Azabu</strain>
    </source>
</reference>